<proteinExistence type="inferred from homology"/>
<dbReference type="AlphaFoldDB" id="A0A3R6YBQ3"/>
<dbReference type="SUPFAM" id="SSF53335">
    <property type="entry name" value="S-adenosyl-L-methionine-dependent methyltransferases"/>
    <property type="match status" value="1"/>
</dbReference>
<dbReference type="VEuPathDB" id="FungiDB:H310_06762"/>
<keyword evidence="6" id="KW-1185">Reference proteome</keyword>
<dbReference type="GO" id="GO:0008173">
    <property type="term" value="F:RNA methyltransferase activity"/>
    <property type="evidence" value="ECO:0007669"/>
    <property type="project" value="UniProtKB-ARBA"/>
</dbReference>
<dbReference type="VEuPathDB" id="FungiDB:H310_06761"/>
<feature type="transmembrane region" description="Helical" evidence="4">
    <location>
        <begin position="60"/>
        <end position="80"/>
    </location>
</feature>
<dbReference type="GO" id="GO:0032259">
    <property type="term" value="P:methylation"/>
    <property type="evidence" value="ECO:0007669"/>
    <property type="project" value="UniProtKB-KW"/>
</dbReference>
<gene>
    <name evidence="5" type="ORF">DYB32_003201</name>
</gene>
<dbReference type="EMBL" id="QUSY01000189">
    <property type="protein sequence ID" value="RHY31731.1"/>
    <property type="molecule type" value="Genomic_DNA"/>
</dbReference>
<organism evidence="5 6">
    <name type="scientific">Aphanomyces invadans</name>
    <dbReference type="NCBI Taxonomy" id="157072"/>
    <lineage>
        <taxon>Eukaryota</taxon>
        <taxon>Sar</taxon>
        <taxon>Stramenopiles</taxon>
        <taxon>Oomycota</taxon>
        <taxon>Saprolegniomycetes</taxon>
        <taxon>Saprolegniales</taxon>
        <taxon>Verrucalvaceae</taxon>
        <taxon>Aphanomyces</taxon>
    </lineage>
</organism>
<protein>
    <submittedName>
        <fullName evidence="5">Uncharacterized protein</fullName>
    </submittedName>
</protein>
<reference evidence="5 6" key="1">
    <citation type="submission" date="2018-08" db="EMBL/GenBank/DDBJ databases">
        <title>Aphanomyces genome sequencing and annotation.</title>
        <authorList>
            <person name="Minardi D."/>
            <person name="Oidtmann B."/>
            <person name="Van Der Giezen M."/>
            <person name="Studholme D.J."/>
        </authorList>
    </citation>
    <scope>NUCLEOTIDE SEQUENCE [LARGE SCALE GENOMIC DNA]</scope>
    <source>
        <strain evidence="5 6">NJM0002</strain>
    </source>
</reference>
<dbReference type="GO" id="GO:0008757">
    <property type="term" value="F:S-adenosylmethionine-dependent methyltransferase activity"/>
    <property type="evidence" value="ECO:0007669"/>
    <property type="project" value="UniProtKB-ARBA"/>
</dbReference>
<keyword evidence="4" id="KW-0472">Membrane</keyword>
<keyword evidence="4" id="KW-0812">Transmembrane</keyword>
<dbReference type="InterPro" id="IPR029063">
    <property type="entry name" value="SAM-dependent_MTases_sf"/>
</dbReference>
<dbReference type="PANTHER" id="PTHR22809">
    <property type="entry name" value="METHYLTRANSFERASE-RELATED"/>
    <property type="match status" value="1"/>
</dbReference>
<evidence type="ECO:0000256" key="4">
    <source>
        <dbReference type="SAM" id="Phobius"/>
    </source>
</evidence>
<keyword evidence="3" id="KW-0808">Transferase</keyword>
<evidence type="ECO:0000256" key="1">
    <source>
        <dbReference type="ARBA" id="ARBA00009725"/>
    </source>
</evidence>
<evidence type="ECO:0000256" key="3">
    <source>
        <dbReference type="ARBA" id="ARBA00022679"/>
    </source>
</evidence>
<evidence type="ECO:0000313" key="6">
    <source>
        <dbReference type="Proteomes" id="UP000285060"/>
    </source>
</evidence>
<dbReference type="PANTHER" id="PTHR22809:SF5">
    <property type="entry name" value="TRNA N(3)-METHYLCYTIDINE METHYLTRANSFERASE METTL6"/>
    <property type="match status" value="1"/>
</dbReference>
<comment type="caution">
    <text evidence="5">The sequence shown here is derived from an EMBL/GenBank/DDBJ whole genome shotgun (WGS) entry which is preliminary data.</text>
</comment>
<keyword evidence="4" id="KW-1133">Transmembrane helix</keyword>
<evidence type="ECO:0000256" key="2">
    <source>
        <dbReference type="ARBA" id="ARBA00022603"/>
    </source>
</evidence>
<comment type="similarity">
    <text evidence="1">Belongs to the methyltransferase superfamily. METL family.</text>
</comment>
<sequence>MVGRAGQRDRTTTFDFTPDVASHSRADKLGRKAFFLHVCRRTPKRSSSIQRMAVRCYDSLALVLLTGVMAVNLGHFAMFLDHIAQRADDAEEYYLRAIDATADNALHLSHYANEPRNPCLGREPISDVGQVTATGATDAMADMNKKIEEDVVKAAGVAVIDDDGLLVADDEWTEEREELAKALLEQDTKVVPPFWQNKYEKEAAKSWDLFYKRNSTNFYKDRYGHRQQPLYDPSRCHVSVCDITTDPLPAVIDAEGGVHFALFMFCLSALHPDKMQAAVQKIADAVKPAQLRFKPGHKLADNFYVRQDNTRAYYFTIDEVRDLFVAAGLVERENEYIRRQYSNRSQGVVRFRVWVHAIFEKPL</sequence>
<evidence type="ECO:0000313" key="5">
    <source>
        <dbReference type="EMBL" id="RHY31731.1"/>
    </source>
</evidence>
<name>A0A3R6YBQ3_9STRA</name>
<dbReference type="InterPro" id="IPR026113">
    <property type="entry name" value="METTL2/6/8-like"/>
</dbReference>
<dbReference type="Proteomes" id="UP000285060">
    <property type="component" value="Unassembled WGS sequence"/>
</dbReference>
<keyword evidence="2" id="KW-0489">Methyltransferase</keyword>
<accession>A0A3R6YBQ3</accession>
<dbReference type="Gene3D" id="3.40.50.150">
    <property type="entry name" value="Vaccinia Virus protein VP39"/>
    <property type="match status" value="1"/>
</dbReference>